<organism evidence="8 9">
    <name type="scientific">Psylliodes chrysocephalus</name>
    <dbReference type="NCBI Taxonomy" id="3402493"/>
    <lineage>
        <taxon>Eukaryota</taxon>
        <taxon>Metazoa</taxon>
        <taxon>Ecdysozoa</taxon>
        <taxon>Arthropoda</taxon>
        <taxon>Hexapoda</taxon>
        <taxon>Insecta</taxon>
        <taxon>Pterygota</taxon>
        <taxon>Neoptera</taxon>
        <taxon>Endopterygota</taxon>
        <taxon>Coleoptera</taxon>
        <taxon>Polyphaga</taxon>
        <taxon>Cucujiformia</taxon>
        <taxon>Chrysomeloidea</taxon>
        <taxon>Chrysomelidae</taxon>
        <taxon>Galerucinae</taxon>
        <taxon>Alticini</taxon>
        <taxon>Psylliodes</taxon>
    </lineage>
</organism>
<feature type="transmembrane region" description="Helical" evidence="6">
    <location>
        <begin position="448"/>
        <end position="470"/>
    </location>
</feature>
<name>A0A9P0GGI0_9CUCU</name>
<feature type="transmembrane region" description="Helical" evidence="6">
    <location>
        <begin position="98"/>
        <end position="120"/>
    </location>
</feature>
<dbReference type="GO" id="GO:0022857">
    <property type="term" value="F:transmembrane transporter activity"/>
    <property type="evidence" value="ECO:0007669"/>
    <property type="project" value="InterPro"/>
</dbReference>
<evidence type="ECO:0000259" key="7">
    <source>
        <dbReference type="PROSITE" id="PS50850"/>
    </source>
</evidence>
<feature type="transmembrane region" description="Helical" evidence="6">
    <location>
        <begin position="419"/>
        <end position="436"/>
    </location>
</feature>
<evidence type="ECO:0000256" key="6">
    <source>
        <dbReference type="SAM" id="Phobius"/>
    </source>
</evidence>
<dbReference type="SUPFAM" id="SSF103473">
    <property type="entry name" value="MFS general substrate transporter"/>
    <property type="match status" value="1"/>
</dbReference>
<feature type="compositionally biased region" description="Basic and acidic residues" evidence="5">
    <location>
        <begin position="29"/>
        <end position="50"/>
    </location>
</feature>
<gene>
    <name evidence="8" type="ORF">PSYICH_LOCUS9660</name>
</gene>
<evidence type="ECO:0000256" key="3">
    <source>
        <dbReference type="ARBA" id="ARBA00022989"/>
    </source>
</evidence>
<dbReference type="Gene3D" id="1.20.1250.20">
    <property type="entry name" value="MFS general substrate transporter like domains"/>
    <property type="match status" value="1"/>
</dbReference>
<sequence>MSPNQEIKQTENNRDSCAYSNGGYVSDTDTEKNKMSGEKTRGNADPTKENSLDFLKKGVLPNTNDAFTENTAGVDKGEPFEFDDLLPHIGEFGLYQKILFLLMIPFAFFVAWVYFTQIFITIVPEHYWCKIPELANLTVEERMALAIPRGSNGFEKCLMYDVDFTEVIKNGVKKADPSWKTVSCQHGWEYNHSVVPYASISTEQNWVCENAALPTTAQSIFFCGAILGGLIFGWMADRFGRIPALVGTNIVGFIGGIATAYCNSFWIFCVCRFLVGMAFDNCFTMMYILVLEYVGPKWRTFVANMSIALFFTFAASILPWIAYYLADWRLLCYVTSAPLALAIFTPWLVPESARWLVSQGKTEKAIGILRKFERINKTNVTEKVYDQFKSSCAKAQKEEDADRTYTVLDLFKTPRLRKITIILVFLWMAISLVFDGHVRNVETLGLDIFLTFTIASATEFPADTFLTMVLDVWGRRWLAAGSMIVSGIFSLLATTVPLGLPSATLAIMGRFAINISYNIGLQYAAEILPTVVRAQGVALIHIMGYVASIIAPFVVYLANISTSLPLLILGVLGILGGLLALFLPETLDQELPQTLQDGENFGLGQKLWDFPCVQKKEVETVEEFYRAGSIRASNRGASFRGQVRSSMLNRSRRSIKSGGVPENPI</sequence>
<proteinExistence type="predicted"/>
<keyword evidence="9" id="KW-1185">Reference proteome</keyword>
<dbReference type="AlphaFoldDB" id="A0A9P0GGI0"/>
<dbReference type="OrthoDB" id="6884957at2759"/>
<reference evidence="8" key="1">
    <citation type="submission" date="2022-01" db="EMBL/GenBank/DDBJ databases">
        <authorList>
            <person name="King R."/>
        </authorList>
    </citation>
    <scope>NUCLEOTIDE SEQUENCE</scope>
</reference>
<keyword evidence="2 6" id="KW-0812">Transmembrane</keyword>
<dbReference type="InterPro" id="IPR005828">
    <property type="entry name" value="MFS_sugar_transport-like"/>
</dbReference>
<comment type="subcellular location">
    <subcellularLocation>
        <location evidence="1">Membrane</location>
        <topology evidence="1">Multi-pass membrane protein</topology>
    </subcellularLocation>
</comment>
<dbReference type="PROSITE" id="PS50850">
    <property type="entry name" value="MFS"/>
    <property type="match status" value="1"/>
</dbReference>
<dbReference type="InterPro" id="IPR036259">
    <property type="entry name" value="MFS_trans_sf"/>
</dbReference>
<feature type="transmembrane region" description="Helical" evidence="6">
    <location>
        <begin position="216"/>
        <end position="235"/>
    </location>
</feature>
<feature type="transmembrane region" description="Helical" evidence="6">
    <location>
        <begin position="301"/>
        <end position="322"/>
    </location>
</feature>
<dbReference type="GO" id="GO:0016020">
    <property type="term" value="C:membrane"/>
    <property type="evidence" value="ECO:0007669"/>
    <property type="project" value="UniProtKB-SubCell"/>
</dbReference>
<feature type="region of interest" description="Disordered" evidence="5">
    <location>
        <begin position="1"/>
        <end position="50"/>
    </location>
</feature>
<dbReference type="InterPro" id="IPR020846">
    <property type="entry name" value="MFS_dom"/>
</dbReference>
<dbReference type="Proteomes" id="UP001153636">
    <property type="component" value="Chromosome 3"/>
</dbReference>
<keyword evidence="4 6" id="KW-0472">Membrane</keyword>
<feature type="transmembrane region" description="Helical" evidence="6">
    <location>
        <begin position="537"/>
        <end position="558"/>
    </location>
</feature>
<feature type="transmembrane region" description="Helical" evidence="6">
    <location>
        <begin position="265"/>
        <end position="289"/>
    </location>
</feature>
<feature type="transmembrane region" description="Helical" evidence="6">
    <location>
        <begin position="477"/>
        <end position="499"/>
    </location>
</feature>
<evidence type="ECO:0000256" key="4">
    <source>
        <dbReference type="ARBA" id="ARBA00023136"/>
    </source>
</evidence>
<evidence type="ECO:0000256" key="5">
    <source>
        <dbReference type="SAM" id="MobiDB-lite"/>
    </source>
</evidence>
<evidence type="ECO:0000256" key="2">
    <source>
        <dbReference type="ARBA" id="ARBA00022692"/>
    </source>
</evidence>
<accession>A0A9P0GGI0</accession>
<dbReference type="Pfam" id="PF00083">
    <property type="entry name" value="Sugar_tr"/>
    <property type="match status" value="1"/>
</dbReference>
<dbReference type="PANTHER" id="PTHR24064">
    <property type="entry name" value="SOLUTE CARRIER FAMILY 22 MEMBER"/>
    <property type="match status" value="1"/>
</dbReference>
<feature type="transmembrane region" description="Helical" evidence="6">
    <location>
        <begin position="564"/>
        <end position="583"/>
    </location>
</feature>
<feature type="transmembrane region" description="Helical" evidence="6">
    <location>
        <begin position="242"/>
        <end position="259"/>
    </location>
</feature>
<feature type="transmembrane region" description="Helical" evidence="6">
    <location>
        <begin position="328"/>
        <end position="349"/>
    </location>
</feature>
<keyword evidence="3 6" id="KW-1133">Transmembrane helix</keyword>
<evidence type="ECO:0000313" key="8">
    <source>
        <dbReference type="EMBL" id="CAH1108412.1"/>
    </source>
</evidence>
<dbReference type="CDD" id="cd17317">
    <property type="entry name" value="MFS_SLC22"/>
    <property type="match status" value="1"/>
</dbReference>
<protein>
    <recommendedName>
        <fullName evidence="7">Major facilitator superfamily (MFS) profile domain-containing protein</fullName>
    </recommendedName>
</protein>
<feature type="domain" description="Major facilitator superfamily (MFS) profile" evidence="7">
    <location>
        <begin position="100"/>
        <end position="588"/>
    </location>
</feature>
<dbReference type="EMBL" id="OV651815">
    <property type="protein sequence ID" value="CAH1108412.1"/>
    <property type="molecule type" value="Genomic_DNA"/>
</dbReference>
<evidence type="ECO:0000313" key="9">
    <source>
        <dbReference type="Proteomes" id="UP001153636"/>
    </source>
</evidence>
<evidence type="ECO:0000256" key="1">
    <source>
        <dbReference type="ARBA" id="ARBA00004141"/>
    </source>
</evidence>